<dbReference type="PANTHER" id="PTHR35527">
    <property type="entry name" value="CHOLOYLGLYCINE HYDROLASE"/>
    <property type="match status" value="1"/>
</dbReference>
<dbReference type="Gene3D" id="3.60.60.10">
    <property type="entry name" value="Penicillin V Acylase, Chain A"/>
    <property type="match status" value="1"/>
</dbReference>
<name>X1USC8_9ZZZZ</name>
<reference evidence="4" key="1">
    <citation type="journal article" date="2014" name="Front. Microbiol.">
        <title>High frequency of phylogenetically diverse reductive dehalogenase-homologous genes in deep subseafloor sedimentary metagenomes.</title>
        <authorList>
            <person name="Kawai M."/>
            <person name="Futagami T."/>
            <person name="Toyoda A."/>
            <person name="Takaki Y."/>
            <person name="Nishi S."/>
            <person name="Hori S."/>
            <person name="Arai W."/>
            <person name="Tsubouchi T."/>
            <person name="Morono Y."/>
            <person name="Uchiyama I."/>
            <person name="Ito T."/>
            <person name="Fujiyama A."/>
            <person name="Inagaki F."/>
            <person name="Takami H."/>
        </authorList>
    </citation>
    <scope>NUCLEOTIDE SEQUENCE</scope>
    <source>
        <strain evidence="4">Expedition CK06-06</strain>
    </source>
</reference>
<organism evidence="4">
    <name type="scientific">marine sediment metagenome</name>
    <dbReference type="NCBI Taxonomy" id="412755"/>
    <lineage>
        <taxon>unclassified sequences</taxon>
        <taxon>metagenomes</taxon>
        <taxon>ecological metagenomes</taxon>
    </lineage>
</organism>
<dbReference type="SUPFAM" id="SSF56235">
    <property type="entry name" value="N-terminal nucleophile aminohydrolases (Ntn hydrolases)"/>
    <property type="match status" value="1"/>
</dbReference>
<evidence type="ECO:0000256" key="1">
    <source>
        <dbReference type="ARBA" id="ARBA00006625"/>
    </source>
</evidence>
<dbReference type="PANTHER" id="PTHR35527:SF2">
    <property type="entry name" value="HYDROLASE"/>
    <property type="match status" value="1"/>
</dbReference>
<evidence type="ECO:0000256" key="2">
    <source>
        <dbReference type="ARBA" id="ARBA00022801"/>
    </source>
</evidence>
<comment type="caution">
    <text evidence="4">The sequence shown here is derived from an EMBL/GenBank/DDBJ whole genome shotgun (WGS) entry which is preliminary data.</text>
</comment>
<dbReference type="Pfam" id="PF02275">
    <property type="entry name" value="CBAH"/>
    <property type="match status" value="1"/>
</dbReference>
<dbReference type="InterPro" id="IPR029055">
    <property type="entry name" value="Ntn_hydrolases_N"/>
</dbReference>
<gene>
    <name evidence="4" type="ORF">S12H4_58587</name>
</gene>
<dbReference type="EMBL" id="BARW01038090">
    <property type="protein sequence ID" value="GAJ20379.1"/>
    <property type="molecule type" value="Genomic_DNA"/>
</dbReference>
<feature type="non-terminal residue" evidence="4">
    <location>
        <position position="179"/>
    </location>
</feature>
<dbReference type="InterPro" id="IPR029132">
    <property type="entry name" value="CBAH/NAAA_C"/>
</dbReference>
<sequence length="179" mass="20956">ENPAPDERPPLETAIWVQYQLDNASTIQEVIGSDSVVRIANTTDHYLVSDKMGNSAVIEFIEGKMVVHTDETMPVKALTNNTYEESIDLWKKSRWWMFWRLLEKRFWRSSLIRFEIAADRVKSFNENDTDKAVEFAFDTLKKTHDDAESNPTQWSMVFDTENLEIHFHTRTNPEIRSIT</sequence>
<keyword evidence="2" id="KW-0378">Hydrolase</keyword>
<feature type="domain" description="Choloylglycine hydrolase/NAAA C-terminal" evidence="3">
    <location>
        <begin position="15"/>
        <end position="81"/>
    </location>
</feature>
<proteinExistence type="inferred from homology"/>
<accession>X1USC8</accession>
<evidence type="ECO:0000313" key="4">
    <source>
        <dbReference type="EMBL" id="GAJ20379.1"/>
    </source>
</evidence>
<evidence type="ECO:0000259" key="3">
    <source>
        <dbReference type="Pfam" id="PF02275"/>
    </source>
</evidence>
<dbReference type="AlphaFoldDB" id="X1USC8"/>
<protein>
    <recommendedName>
        <fullName evidence="3">Choloylglycine hydrolase/NAAA C-terminal domain-containing protein</fullName>
    </recommendedName>
</protein>
<dbReference type="InterPro" id="IPR052193">
    <property type="entry name" value="Peptidase_C59"/>
</dbReference>
<feature type="non-terminal residue" evidence="4">
    <location>
        <position position="1"/>
    </location>
</feature>
<comment type="similarity">
    <text evidence="1">Belongs to the peptidase C59 family.</text>
</comment>
<dbReference type="GO" id="GO:0016787">
    <property type="term" value="F:hydrolase activity"/>
    <property type="evidence" value="ECO:0007669"/>
    <property type="project" value="UniProtKB-KW"/>
</dbReference>